<evidence type="ECO:0000313" key="4">
    <source>
        <dbReference type="WormBase" id="CBG28062"/>
    </source>
</evidence>
<reference evidence="2 3" key="2">
    <citation type="journal article" date="2011" name="PLoS Genet.">
        <title>Caenorhabditis briggsae recombinant inbred line genotypes reveal inter-strain incompatibility and the evolution of recombination.</title>
        <authorList>
            <person name="Ross J.A."/>
            <person name="Koboldt D.C."/>
            <person name="Staisch J.E."/>
            <person name="Chamberlin H.M."/>
            <person name="Gupta B.P."/>
            <person name="Miller R.D."/>
            <person name="Baird S.E."/>
            <person name="Haag E.S."/>
        </authorList>
    </citation>
    <scope>NUCLEOTIDE SEQUENCE [LARGE SCALE GENOMIC DNA]</scope>
    <source>
        <strain evidence="2 3">AF16</strain>
    </source>
</reference>
<reference evidence="2 3" key="1">
    <citation type="journal article" date="2003" name="PLoS Biol.">
        <title>The genome sequence of Caenorhabditis briggsae: a platform for comparative genomics.</title>
        <authorList>
            <person name="Stein L.D."/>
            <person name="Bao Z."/>
            <person name="Blasiar D."/>
            <person name="Blumenthal T."/>
            <person name="Brent M.R."/>
            <person name="Chen N."/>
            <person name="Chinwalla A."/>
            <person name="Clarke L."/>
            <person name="Clee C."/>
            <person name="Coghlan A."/>
            <person name="Coulson A."/>
            <person name="D'Eustachio P."/>
            <person name="Fitch D.H."/>
            <person name="Fulton L.A."/>
            <person name="Fulton R.E."/>
            <person name="Griffiths-Jones S."/>
            <person name="Harris T.W."/>
            <person name="Hillier L.W."/>
            <person name="Kamath R."/>
            <person name="Kuwabara P.E."/>
            <person name="Mardis E.R."/>
            <person name="Marra M.A."/>
            <person name="Miner T.L."/>
            <person name="Minx P."/>
            <person name="Mullikin J.C."/>
            <person name="Plumb R.W."/>
            <person name="Rogers J."/>
            <person name="Schein J.E."/>
            <person name="Sohrmann M."/>
            <person name="Spieth J."/>
            <person name="Stajich J.E."/>
            <person name="Wei C."/>
            <person name="Willey D."/>
            <person name="Wilson R.K."/>
            <person name="Durbin R."/>
            <person name="Waterston R.H."/>
        </authorList>
    </citation>
    <scope>NUCLEOTIDE SEQUENCE [LARGE SCALE GENOMIC DNA]</scope>
    <source>
        <strain evidence="2 3">AF16</strain>
    </source>
</reference>
<proteinExistence type="predicted"/>
<dbReference type="InParanoid" id="B6IGQ2"/>
<keyword evidence="1" id="KW-0472">Membrane</keyword>
<dbReference type="Proteomes" id="UP000008549">
    <property type="component" value="Unassembled WGS sequence"/>
</dbReference>
<accession>B6IGQ2</accession>
<dbReference type="HOGENOM" id="CLU_2335515_0_0_1"/>
<dbReference type="GeneID" id="68919511"/>
<dbReference type="RefSeq" id="XP_045098649.1">
    <property type="nucleotide sequence ID" value="XM_045240556.1"/>
</dbReference>
<evidence type="ECO:0000313" key="2">
    <source>
        <dbReference type="EMBL" id="CAR99082.1"/>
    </source>
</evidence>
<feature type="transmembrane region" description="Helical" evidence="1">
    <location>
        <begin position="14"/>
        <end position="32"/>
    </location>
</feature>
<dbReference type="CTD" id="68919511"/>
<name>B6IGQ2_CAEBR</name>
<evidence type="ECO:0000313" key="3">
    <source>
        <dbReference type="Proteomes" id="UP000008549"/>
    </source>
</evidence>
<organism evidence="2 3">
    <name type="scientific">Caenorhabditis briggsae</name>
    <dbReference type="NCBI Taxonomy" id="6238"/>
    <lineage>
        <taxon>Eukaryota</taxon>
        <taxon>Metazoa</taxon>
        <taxon>Ecdysozoa</taxon>
        <taxon>Nematoda</taxon>
        <taxon>Chromadorea</taxon>
        <taxon>Rhabditida</taxon>
        <taxon>Rhabditina</taxon>
        <taxon>Rhabditomorpha</taxon>
        <taxon>Rhabditoidea</taxon>
        <taxon>Rhabditidae</taxon>
        <taxon>Peloderinae</taxon>
        <taxon>Caenorhabditis</taxon>
    </lineage>
</organism>
<protein>
    <submittedName>
        <fullName evidence="2">Protein CBG28062</fullName>
    </submittedName>
</protein>
<keyword evidence="1" id="KW-1133">Transmembrane helix</keyword>
<keyword evidence="3" id="KW-1185">Reference proteome</keyword>
<keyword evidence="1" id="KW-0812">Transmembrane</keyword>
<evidence type="ECO:0000256" key="1">
    <source>
        <dbReference type="SAM" id="Phobius"/>
    </source>
</evidence>
<dbReference type="EMBL" id="HE601041">
    <property type="protein sequence ID" value="CAR99082.1"/>
    <property type="molecule type" value="Genomic_DNA"/>
</dbReference>
<dbReference type="WormBase" id="CBG28062">
    <property type="protein sequence ID" value="CBP48554"/>
    <property type="gene ID" value="WBGene00089476"/>
</dbReference>
<dbReference type="KEGG" id="cbr:CBG_28062"/>
<gene>
    <name evidence="2 4" type="ORF">CBG28062</name>
    <name evidence="2" type="ORF">CBG_28062</name>
</gene>
<dbReference type="AlphaFoldDB" id="B6IGQ2"/>
<sequence>MRDYVIICLFRSPLFLYSRIQFLFLCQLILYYSTRTLVAQNMHDEALEKKGTPTRRKSIDCSYVISAEFHFEISSTFCFRMTPGFFIKNCFFRNLLNT</sequence>